<reference evidence="2 3" key="1">
    <citation type="journal article" date="2018" name="New Phytol.">
        <title>Phylogenomics of Endogonaceae and evolution of mycorrhizas within Mucoromycota.</title>
        <authorList>
            <person name="Chang Y."/>
            <person name="Desiro A."/>
            <person name="Na H."/>
            <person name="Sandor L."/>
            <person name="Lipzen A."/>
            <person name="Clum A."/>
            <person name="Barry K."/>
            <person name="Grigoriev I.V."/>
            <person name="Martin F.M."/>
            <person name="Stajich J.E."/>
            <person name="Smith M.E."/>
            <person name="Bonito G."/>
            <person name="Spatafora J.W."/>
        </authorList>
    </citation>
    <scope>NUCLEOTIDE SEQUENCE [LARGE SCALE GENOMIC DNA]</scope>
    <source>
        <strain evidence="2 3">AD002</strain>
    </source>
</reference>
<comment type="caution">
    <text evidence="2">The sequence shown here is derived from an EMBL/GenBank/DDBJ whole genome shotgun (WGS) entry which is preliminary data.</text>
</comment>
<evidence type="ECO:0000313" key="2">
    <source>
        <dbReference type="EMBL" id="RUS31096.1"/>
    </source>
</evidence>
<feature type="domain" description="BTB" evidence="1">
    <location>
        <begin position="1"/>
        <end position="47"/>
    </location>
</feature>
<dbReference type="InterPro" id="IPR011333">
    <property type="entry name" value="SKP1/BTB/POZ_sf"/>
</dbReference>
<organism evidence="2 3">
    <name type="scientific">Jimgerdemannia flammicorona</name>
    <dbReference type="NCBI Taxonomy" id="994334"/>
    <lineage>
        <taxon>Eukaryota</taxon>
        <taxon>Fungi</taxon>
        <taxon>Fungi incertae sedis</taxon>
        <taxon>Mucoromycota</taxon>
        <taxon>Mucoromycotina</taxon>
        <taxon>Endogonomycetes</taxon>
        <taxon>Endogonales</taxon>
        <taxon>Endogonaceae</taxon>
        <taxon>Jimgerdemannia</taxon>
    </lineage>
</organism>
<dbReference type="PANTHER" id="PTHR24413">
    <property type="entry name" value="SPECKLE-TYPE POZ PROTEIN"/>
    <property type="match status" value="1"/>
</dbReference>
<keyword evidence="3" id="KW-1185">Reference proteome</keyword>
<dbReference type="CDD" id="cd18186">
    <property type="entry name" value="BTB_POZ_ZBTB_KLHL-like"/>
    <property type="match status" value="1"/>
</dbReference>
<evidence type="ECO:0000259" key="1">
    <source>
        <dbReference type="PROSITE" id="PS50097"/>
    </source>
</evidence>
<dbReference type="EMBL" id="RBNJ01003296">
    <property type="protein sequence ID" value="RUS31096.1"/>
    <property type="molecule type" value="Genomic_DNA"/>
</dbReference>
<dbReference type="SUPFAM" id="SSF54695">
    <property type="entry name" value="POZ domain"/>
    <property type="match status" value="1"/>
</dbReference>
<dbReference type="Pfam" id="PF00651">
    <property type="entry name" value="BTB"/>
    <property type="match status" value="1"/>
</dbReference>
<dbReference type="InterPro" id="IPR000210">
    <property type="entry name" value="BTB/POZ_dom"/>
</dbReference>
<sequence length="151" mass="17052">MFASGLRESYTESGSSQRTVIRVPDFDPMVFETLLRYLYSGQTKFDVDPADVFLVADKYDAPLLVGVAELRIVQSLNPDRVCRLLVTHGHMSSELREVLVWYLVSHFEEARETEGFGFMLESAKSSLIKEVMVELNGKRGSKGGGKRPRLF</sequence>
<dbReference type="PROSITE" id="PS50097">
    <property type="entry name" value="BTB"/>
    <property type="match status" value="1"/>
</dbReference>
<dbReference type="Gene3D" id="3.30.710.10">
    <property type="entry name" value="Potassium Channel Kv1.1, Chain A"/>
    <property type="match status" value="1"/>
</dbReference>
<protein>
    <recommendedName>
        <fullName evidence="1">BTB domain-containing protein</fullName>
    </recommendedName>
</protein>
<dbReference type="AlphaFoldDB" id="A0A433QMT3"/>
<gene>
    <name evidence="2" type="ORF">BC938DRAFT_478470</name>
</gene>
<dbReference type="Proteomes" id="UP000274822">
    <property type="component" value="Unassembled WGS sequence"/>
</dbReference>
<name>A0A433QMT3_9FUNG</name>
<evidence type="ECO:0000313" key="3">
    <source>
        <dbReference type="Proteomes" id="UP000274822"/>
    </source>
</evidence>
<accession>A0A433QMT3</accession>
<proteinExistence type="predicted"/>